<evidence type="ECO:0000313" key="2">
    <source>
        <dbReference type="Proteomes" id="UP001152798"/>
    </source>
</evidence>
<dbReference type="Proteomes" id="UP001152798">
    <property type="component" value="Chromosome 5"/>
</dbReference>
<organism evidence="1 2">
    <name type="scientific">Nezara viridula</name>
    <name type="common">Southern green stink bug</name>
    <name type="synonym">Cimex viridulus</name>
    <dbReference type="NCBI Taxonomy" id="85310"/>
    <lineage>
        <taxon>Eukaryota</taxon>
        <taxon>Metazoa</taxon>
        <taxon>Ecdysozoa</taxon>
        <taxon>Arthropoda</taxon>
        <taxon>Hexapoda</taxon>
        <taxon>Insecta</taxon>
        <taxon>Pterygota</taxon>
        <taxon>Neoptera</taxon>
        <taxon>Paraneoptera</taxon>
        <taxon>Hemiptera</taxon>
        <taxon>Heteroptera</taxon>
        <taxon>Panheteroptera</taxon>
        <taxon>Pentatomomorpha</taxon>
        <taxon>Pentatomoidea</taxon>
        <taxon>Pentatomidae</taxon>
        <taxon>Pentatominae</taxon>
        <taxon>Nezara</taxon>
    </lineage>
</organism>
<dbReference type="EMBL" id="OV725081">
    <property type="protein sequence ID" value="CAH1403694.1"/>
    <property type="molecule type" value="Genomic_DNA"/>
</dbReference>
<dbReference type="AlphaFoldDB" id="A0A9P0HKA2"/>
<sequence length="68" mass="7399">MNEKHISFIDKSTASWIMIVKAEAVVGVEDRAEEDRSSSQQLRGSTSPLAASCSEEASCSVVRHDFAL</sequence>
<proteinExistence type="predicted"/>
<keyword evidence="2" id="KW-1185">Reference proteome</keyword>
<evidence type="ECO:0000313" key="1">
    <source>
        <dbReference type="EMBL" id="CAH1403694.1"/>
    </source>
</evidence>
<reference evidence="1" key="1">
    <citation type="submission" date="2022-01" db="EMBL/GenBank/DDBJ databases">
        <authorList>
            <person name="King R."/>
        </authorList>
    </citation>
    <scope>NUCLEOTIDE SEQUENCE</scope>
</reference>
<name>A0A9P0HKA2_NEZVI</name>
<protein>
    <submittedName>
        <fullName evidence="1">Uncharacterized protein</fullName>
    </submittedName>
</protein>
<gene>
    <name evidence="1" type="ORF">NEZAVI_LOCUS12266</name>
</gene>
<accession>A0A9P0HKA2</accession>